<dbReference type="RefSeq" id="WP_131793724.1">
    <property type="nucleotide sequence ID" value="NZ_CAAAHN010000003.1"/>
</dbReference>
<dbReference type="PATRIC" id="fig|45065.4.peg.23"/>
<proteinExistence type="predicted"/>
<reference evidence="2 3" key="1">
    <citation type="submission" date="2015-11" db="EMBL/GenBank/DDBJ databases">
        <title>Genomic analysis of 38 Legionella species identifies large and diverse effector repertoires.</title>
        <authorList>
            <person name="Burstein D."/>
            <person name="Amaro F."/>
            <person name="Zusman T."/>
            <person name="Lifshitz Z."/>
            <person name="Cohen O."/>
            <person name="Gilbert J.A."/>
            <person name="Pupko T."/>
            <person name="Shuman H.A."/>
            <person name="Segal G."/>
        </authorList>
    </citation>
    <scope>NUCLEOTIDE SEQUENCE [LARGE SCALE GENOMIC DNA]</scope>
    <source>
        <strain evidence="2 3">ATCC 49504</strain>
    </source>
</reference>
<accession>A0A0W0UA62</accession>
<organism evidence="2 3">
    <name type="scientific">Legionella geestiana</name>
    <dbReference type="NCBI Taxonomy" id="45065"/>
    <lineage>
        <taxon>Bacteria</taxon>
        <taxon>Pseudomonadati</taxon>
        <taxon>Pseudomonadota</taxon>
        <taxon>Gammaproteobacteria</taxon>
        <taxon>Legionellales</taxon>
        <taxon>Legionellaceae</taxon>
        <taxon>Legionella</taxon>
    </lineage>
</organism>
<sequence length="529" mass="60734">MLEKVEKSHDVIYPLHEAAKANDYFTVMRLLREGANPLFADSHGKTGSQLASDRLVVNALQEAENVARAQVYVLELPKEIPLCELRPHMYPSVNYGFQEEVWIRVKLSENLALRSDIHDVIDYPVPSFFLKKLLEVAREQNVNLDSRLMRRLLDVNVRSYDVENVEALLNHGATYSQETLDEIHSTFINPDTSLTPEALQASVSIFQLLLARTGNMEHDNLPQAVGTYRWTRFRPFKFQNPNQWEDLLRGYDDMPEWAVFAPLTNMFSRIPKTPRMPCLPLATELKAHVRLEDIPDSKRVSKGFLTGAFRQTTDRPLELMAVLMAMMVNNSPVMRHFLQGLTDQALHTHADYMHAAYSFFMLWKDFIILAKTKETYTAKHHQYCESLNQQGIQKGLPKRDALNMVFSTDEIRCMEEESVVFSRLTRNHTAILAKSALREAEVWFDCYLQAFVKTLQENGIEHAAHLTSQKKWINVEGIPSLALLCERNIQQHSNTQGFFSRSEPPRMQASSSSEVERPLRNDAGCSYES</sequence>
<dbReference type="Proteomes" id="UP000054785">
    <property type="component" value="Unassembled WGS sequence"/>
</dbReference>
<name>A0A0W0UA62_9GAMM</name>
<protein>
    <submittedName>
        <fullName evidence="2">Uncharacterized protein</fullName>
    </submittedName>
</protein>
<dbReference type="STRING" id="45065.Lgee_0020"/>
<evidence type="ECO:0000313" key="3">
    <source>
        <dbReference type="Proteomes" id="UP000054785"/>
    </source>
</evidence>
<feature type="region of interest" description="Disordered" evidence="1">
    <location>
        <begin position="495"/>
        <end position="529"/>
    </location>
</feature>
<dbReference type="AlphaFoldDB" id="A0A0W0UA62"/>
<gene>
    <name evidence="2" type="ORF">Lgee_0020</name>
</gene>
<evidence type="ECO:0000313" key="2">
    <source>
        <dbReference type="EMBL" id="KTD04836.1"/>
    </source>
</evidence>
<keyword evidence="3" id="KW-1185">Reference proteome</keyword>
<evidence type="ECO:0000256" key="1">
    <source>
        <dbReference type="SAM" id="MobiDB-lite"/>
    </source>
</evidence>
<dbReference type="Gene3D" id="1.25.40.20">
    <property type="entry name" value="Ankyrin repeat-containing domain"/>
    <property type="match status" value="1"/>
</dbReference>
<dbReference type="SUPFAM" id="SSF48403">
    <property type="entry name" value="Ankyrin repeat"/>
    <property type="match status" value="1"/>
</dbReference>
<dbReference type="InterPro" id="IPR036770">
    <property type="entry name" value="Ankyrin_rpt-contain_sf"/>
</dbReference>
<dbReference type="EMBL" id="LNYC01000001">
    <property type="protein sequence ID" value="KTD04836.1"/>
    <property type="molecule type" value="Genomic_DNA"/>
</dbReference>
<comment type="caution">
    <text evidence="2">The sequence shown here is derived from an EMBL/GenBank/DDBJ whole genome shotgun (WGS) entry which is preliminary data.</text>
</comment>